<dbReference type="EMBL" id="BMYJ01000004">
    <property type="protein sequence ID" value="GHC54074.1"/>
    <property type="molecule type" value="Genomic_DNA"/>
</dbReference>
<proteinExistence type="predicted"/>
<protein>
    <submittedName>
        <fullName evidence="2">Uncharacterized protein</fullName>
    </submittedName>
</protein>
<feature type="region of interest" description="Disordered" evidence="1">
    <location>
        <begin position="75"/>
        <end position="95"/>
    </location>
</feature>
<feature type="region of interest" description="Disordered" evidence="1">
    <location>
        <begin position="34"/>
        <end position="60"/>
    </location>
</feature>
<reference evidence="2" key="1">
    <citation type="journal article" date="2014" name="Int. J. Syst. Evol. Microbiol.">
        <title>Complete genome sequence of Corynebacterium casei LMG S-19264T (=DSM 44701T), isolated from a smear-ripened cheese.</title>
        <authorList>
            <consortium name="US DOE Joint Genome Institute (JGI-PGF)"/>
            <person name="Walter F."/>
            <person name="Albersmeier A."/>
            <person name="Kalinowski J."/>
            <person name="Ruckert C."/>
        </authorList>
    </citation>
    <scope>NUCLEOTIDE SEQUENCE</scope>
    <source>
        <strain evidence="2">KCTC 23310</strain>
    </source>
</reference>
<name>A0A918WKJ4_9RHOB</name>
<evidence type="ECO:0000313" key="3">
    <source>
        <dbReference type="Proteomes" id="UP000638981"/>
    </source>
</evidence>
<evidence type="ECO:0000256" key="1">
    <source>
        <dbReference type="SAM" id="MobiDB-lite"/>
    </source>
</evidence>
<dbReference type="Proteomes" id="UP000638981">
    <property type="component" value="Unassembled WGS sequence"/>
</dbReference>
<sequence>MGRVLDSKPGPRKPSFADLVREIWTLPALPAMQRRMSHNPDHNPMEKPKAAKTAKAGNSRDDRLKAALKANMAKRKAQARARLETAQDDIEQETE</sequence>
<feature type="compositionally biased region" description="Acidic residues" evidence="1">
    <location>
        <begin position="86"/>
        <end position="95"/>
    </location>
</feature>
<accession>A0A918WKJ4</accession>
<comment type="caution">
    <text evidence="2">The sequence shown here is derived from an EMBL/GenBank/DDBJ whole genome shotgun (WGS) entry which is preliminary data.</text>
</comment>
<reference evidence="2" key="2">
    <citation type="submission" date="2020-09" db="EMBL/GenBank/DDBJ databases">
        <authorList>
            <person name="Sun Q."/>
            <person name="Kim S."/>
        </authorList>
    </citation>
    <scope>NUCLEOTIDE SEQUENCE</scope>
    <source>
        <strain evidence="2">KCTC 23310</strain>
    </source>
</reference>
<organism evidence="2 3">
    <name type="scientific">Neogemmobacter tilapiae</name>
    <dbReference type="NCBI Taxonomy" id="875041"/>
    <lineage>
        <taxon>Bacteria</taxon>
        <taxon>Pseudomonadati</taxon>
        <taxon>Pseudomonadota</taxon>
        <taxon>Alphaproteobacteria</taxon>
        <taxon>Rhodobacterales</taxon>
        <taxon>Paracoccaceae</taxon>
        <taxon>Neogemmobacter</taxon>
    </lineage>
</organism>
<dbReference type="AlphaFoldDB" id="A0A918WKJ4"/>
<gene>
    <name evidence="2" type="ORF">GCM10007315_16100</name>
</gene>
<feature type="compositionally biased region" description="Basic and acidic residues" evidence="1">
    <location>
        <begin position="38"/>
        <end position="49"/>
    </location>
</feature>
<keyword evidence="3" id="KW-1185">Reference proteome</keyword>
<evidence type="ECO:0000313" key="2">
    <source>
        <dbReference type="EMBL" id="GHC54074.1"/>
    </source>
</evidence>